<evidence type="ECO:0000259" key="9">
    <source>
        <dbReference type="PROSITE" id="PS51701"/>
    </source>
</evidence>
<dbReference type="Proteomes" id="UP000236319">
    <property type="component" value="Unassembled WGS sequence"/>
</dbReference>
<keyword evidence="3" id="KW-1003">Cell membrane</keyword>
<evidence type="ECO:0000256" key="6">
    <source>
        <dbReference type="ARBA" id="ARBA00023157"/>
    </source>
</evidence>
<evidence type="ECO:0000256" key="8">
    <source>
        <dbReference type="SAM" id="SignalP"/>
    </source>
</evidence>
<evidence type="ECO:0000256" key="1">
    <source>
        <dbReference type="ARBA" id="ARBA00004236"/>
    </source>
</evidence>
<gene>
    <name evidence="10" type="ORF">BOVATA_037580</name>
</gene>
<keyword evidence="6" id="KW-1015">Disulfide bond</keyword>
<keyword evidence="7" id="KW-0325">Glycoprotein</keyword>
<evidence type="ECO:0000256" key="2">
    <source>
        <dbReference type="ARBA" id="ARBA00004241"/>
    </source>
</evidence>
<feature type="chain" id="PRO_5014181852" description="6-Cys domain-containing protein" evidence="8">
    <location>
        <begin position="21"/>
        <end position="965"/>
    </location>
</feature>
<keyword evidence="5" id="KW-0472">Membrane</keyword>
<keyword evidence="11" id="KW-1185">Reference proteome</keyword>
<evidence type="ECO:0000256" key="5">
    <source>
        <dbReference type="ARBA" id="ARBA00023136"/>
    </source>
</evidence>
<organism evidence="10 11">
    <name type="scientific">Babesia ovata</name>
    <dbReference type="NCBI Taxonomy" id="189622"/>
    <lineage>
        <taxon>Eukaryota</taxon>
        <taxon>Sar</taxon>
        <taxon>Alveolata</taxon>
        <taxon>Apicomplexa</taxon>
        <taxon>Aconoidasida</taxon>
        <taxon>Piroplasmida</taxon>
        <taxon>Babesiidae</taxon>
        <taxon>Babesia</taxon>
    </lineage>
</organism>
<dbReference type="GO" id="GO:0009986">
    <property type="term" value="C:cell surface"/>
    <property type="evidence" value="ECO:0007669"/>
    <property type="project" value="UniProtKB-SubCell"/>
</dbReference>
<proteinExistence type="predicted"/>
<comment type="caution">
    <text evidence="10">The sequence shown here is derived from an EMBL/GenBank/DDBJ whole genome shotgun (WGS) entry which is preliminary data.</text>
</comment>
<dbReference type="OrthoDB" id="365660at2759"/>
<dbReference type="AlphaFoldDB" id="A0A2H6KGZ7"/>
<comment type="subcellular location">
    <subcellularLocation>
        <location evidence="1">Cell membrane</location>
    </subcellularLocation>
    <subcellularLocation>
        <location evidence="2">Cell surface</location>
    </subcellularLocation>
</comment>
<dbReference type="RefSeq" id="XP_028868508.1">
    <property type="nucleotide sequence ID" value="XM_029012675.1"/>
</dbReference>
<reference evidence="10 11" key="1">
    <citation type="journal article" date="2017" name="BMC Genomics">
        <title>Whole-genome assembly of Babesia ovata and comparative genomics between closely related pathogens.</title>
        <authorList>
            <person name="Yamagishi J."/>
            <person name="Asada M."/>
            <person name="Hakimi H."/>
            <person name="Tanaka T.Q."/>
            <person name="Sugimoto C."/>
            <person name="Kawazu S."/>
        </authorList>
    </citation>
    <scope>NUCLEOTIDE SEQUENCE [LARGE SCALE GENOMIC DNA]</scope>
    <source>
        <strain evidence="10 11">Miyake</strain>
    </source>
</reference>
<evidence type="ECO:0000256" key="4">
    <source>
        <dbReference type="ARBA" id="ARBA00022729"/>
    </source>
</evidence>
<sequence length="965" mass="108825">MRYLWACCTIVVQFVIYIDAAYCDFDHPHGSLASSALVRCDMDIDDIASASAICPRQINNTEYVWHPRSTLDEQAHINTYVGGNGRITSVAISDVVHNDSSNKLIWVESNQSDTELHFNKPADQFVAITEHRLIFICGPKDFVLSDALQRHIDRLNDFSRMQALPWTSTTPLAHEMSRIGRGMGLLFMNRGRQHLPLQGCGSRPSPLFAPDNEVTVDPITGTRSCVADPMSKSRIGFLCEGRLEPDDCMRSLLDKNGGFVTAHPPHRYWKIDNHRPWVVAQYFEKLAFQPFNGECKCIDPETGQVKARIEIRSKTEYICDIASKVFRDRYHPIRGPWCSVVLHPGSTLTIKLPTKIVDLTAINKTFHCDSEGDIDGGFTTVPFSQLPSIYEYESEFLPKDMTTLRQLKSIHDINAYDEIPYHEALVGDALELDVSRMSLGEVKVKYLLGKPLTSISGVNSFLYHWTLMSRNENVLDKIRAAINVSFAFTHSYMTVGCDRGPHSVFDLERNDEYCVGKQMGNGVGTTYECLYRKMWNVGKVGIHCRADEQLLPNNCDSIGYDLYLNGMVPFPESMISAIPYSHRGFQLLDFDLNDDDPLSYACICVDQRGYERSKLILESNRKVKSTFVVRREKVSHTLTPYTLLPWSEVGVLDEGLSSYEHIVMHHAVEKSIALQVGTTLLMTCGIGFVASSAHRFNNGKRFCGVTVDWLPYKPEEFYYTVSHASHGRKLMRTPHKDTIGGTPGGLEIRHQEFDKRPGYKELAITSRRGAILISKDPLHKKHLPMTFVCCKYPKPSDMSVITGEISASAVPHITETSARYTWHLVQVAVETTDPYMQGCGVTYLSTELFRPETPKLYYPNIRQPRGCKIDLKTAGEAAFYCPAPYVLDPPNCFSQVLVDGTVKNINDLSQSLVASRSNHFVILSYDSSLIGQDEKLRHMPPLQCRCVTIKGVMLSTIQIENYYSK</sequence>
<feature type="domain" description="6-Cys" evidence="9">
    <location>
        <begin position="835"/>
        <end position="965"/>
    </location>
</feature>
<dbReference type="GeneID" id="39876035"/>
<evidence type="ECO:0000256" key="3">
    <source>
        <dbReference type="ARBA" id="ARBA00022475"/>
    </source>
</evidence>
<dbReference type="Gene3D" id="2.60.40.2860">
    <property type="match status" value="1"/>
</dbReference>
<evidence type="ECO:0000256" key="7">
    <source>
        <dbReference type="ARBA" id="ARBA00023180"/>
    </source>
</evidence>
<evidence type="ECO:0000313" key="11">
    <source>
        <dbReference type="Proteomes" id="UP000236319"/>
    </source>
</evidence>
<dbReference type="InterPro" id="IPR038160">
    <property type="entry name" value="6_CYS_dom_sf"/>
</dbReference>
<dbReference type="EMBL" id="BDSA01000004">
    <property type="protein sequence ID" value="GBE62265.1"/>
    <property type="molecule type" value="Genomic_DNA"/>
</dbReference>
<dbReference type="PROSITE" id="PS51701">
    <property type="entry name" value="6_CYS"/>
    <property type="match status" value="1"/>
</dbReference>
<feature type="signal peptide" evidence="8">
    <location>
        <begin position="1"/>
        <end position="20"/>
    </location>
</feature>
<dbReference type="VEuPathDB" id="PiroplasmaDB:BOVATA_037580"/>
<accession>A0A2H6KGZ7</accession>
<evidence type="ECO:0000313" key="10">
    <source>
        <dbReference type="EMBL" id="GBE62265.1"/>
    </source>
</evidence>
<dbReference type="GO" id="GO:0005886">
    <property type="term" value="C:plasma membrane"/>
    <property type="evidence" value="ECO:0007669"/>
    <property type="project" value="UniProtKB-SubCell"/>
</dbReference>
<dbReference type="InterPro" id="IPR010884">
    <property type="entry name" value="6_CYS_dom"/>
</dbReference>
<keyword evidence="4 8" id="KW-0732">Signal</keyword>
<name>A0A2H6KGZ7_9APIC</name>
<dbReference type="Pfam" id="PF07422">
    <property type="entry name" value="s48_45"/>
    <property type="match status" value="1"/>
</dbReference>
<protein>
    <recommendedName>
        <fullName evidence="9">6-Cys domain-containing protein</fullName>
    </recommendedName>
</protein>